<keyword evidence="3" id="KW-0964">Secreted</keyword>
<gene>
    <name evidence="6" type="ORF">DME_LOCUS94</name>
</gene>
<feature type="chain" id="PRO_5041162171" evidence="5">
    <location>
        <begin position="19"/>
        <end position="233"/>
    </location>
</feature>
<name>A0A0N4U7A9_DRAME</name>
<dbReference type="Gene3D" id="2.60.40.3330">
    <property type="match status" value="2"/>
</dbReference>
<dbReference type="AlphaFoldDB" id="A0A0N4U7A9"/>
<organism evidence="7 9">
    <name type="scientific">Dracunculus medinensis</name>
    <name type="common">Guinea worm</name>
    <dbReference type="NCBI Taxonomy" id="318479"/>
    <lineage>
        <taxon>Eukaryota</taxon>
        <taxon>Metazoa</taxon>
        <taxon>Ecdysozoa</taxon>
        <taxon>Nematoda</taxon>
        <taxon>Chromadorea</taxon>
        <taxon>Rhabditida</taxon>
        <taxon>Spirurina</taxon>
        <taxon>Dracunculoidea</taxon>
        <taxon>Dracunculidae</taxon>
        <taxon>Dracunculus</taxon>
    </lineage>
</organism>
<dbReference type="Proteomes" id="UP000274756">
    <property type="component" value="Unassembled WGS sequence"/>
</dbReference>
<comment type="subcellular location">
    <subcellularLocation>
        <location evidence="1">Secreted</location>
    </subcellularLocation>
</comment>
<evidence type="ECO:0000256" key="2">
    <source>
        <dbReference type="ARBA" id="ARBA00010112"/>
    </source>
</evidence>
<dbReference type="GO" id="GO:0005576">
    <property type="term" value="C:extracellular region"/>
    <property type="evidence" value="ECO:0007669"/>
    <property type="project" value="UniProtKB-SubCell"/>
</dbReference>
<evidence type="ECO:0000313" key="7">
    <source>
        <dbReference type="Proteomes" id="UP000038040"/>
    </source>
</evidence>
<evidence type="ECO:0000256" key="3">
    <source>
        <dbReference type="ARBA" id="ARBA00022525"/>
    </source>
</evidence>
<reference evidence="9" key="1">
    <citation type="submission" date="2017-02" db="UniProtKB">
        <authorList>
            <consortium name="WormBaseParasite"/>
        </authorList>
    </citation>
    <scope>IDENTIFICATION</scope>
</reference>
<evidence type="ECO:0000313" key="9">
    <source>
        <dbReference type="WBParaSite" id="DME_0000286501-mRNA-1"/>
    </source>
</evidence>
<comment type="similarity">
    <text evidence="2">Belongs to the nematode transthyretin-like family.</text>
</comment>
<dbReference type="InterPro" id="IPR001534">
    <property type="entry name" value="Transthyretin-like"/>
</dbReference>
<protein>
    <submittedName>
        <fullName evidence="9">ML domain-containing protein</fullName>
    </submittedName>
</protein>
<dbReference type="WBParaSite" id="DME_0000286501-mRNA-1">
    <property type="protein sequence ID" value="DME_0000286501-mRNA-1"/>
    <property type="gene ID" value="DME_0000286501"/>
</dbReference>
<dbReference type="Proteomes" id="UP000038040">
    <property type="component" value="Unplaced"/>
</dbReference>
<dbReference type="PROSITE" id="PS51257">
    <property type="entry name" value="PROKAR_LIPOPROTEIN"/>
    <property type="match status" value="1"/>
</dbReference>
<dbReference type="PANTHER" id="PTHR21700:SF3">
    <property type="entry name" value="TRANSTHYRETIN-LIKE PROTEIN 5"/>
    <property type="match status" value="1"/>
</dbReference>
<evidence type="ECO:0000313" key="6">
    <source>
        <dbReference type="EMBL" id="VDN50121.1"/>
    </source>
</evidence>
<accession>A0A0N4U7A9</accession>
<dbReference type="InterPro" id="IPR038479">
    <property type="entry name" value="Transthyretin-like_sf"/>
</dbReference>
<dbReference type="EMBL" id="UYYG01000001">
    <property type="protein sequence ID" value="VDN50121.1"/>
    <property type="molecule type" value="Genomic_DNA"/>
</dbReference>
<dbReference type="GO" id="GO:0009986">
    <property type="term" value="C:cell surface"/>
    <property type="evidence" value="ECO:0007669"/>
    <property type="project" value="InterPro"/>
</dbReference>
<evidence type="ECO:0000256" key="1">
    <source>
        <dbReference type="ARBA" id="ARBA00004613"/>
    </source>
</evidence>
<keyword evidence="4 5" id="KW-0732">Signal</keyword>
<sequence>MYKIACLFLLIFTASCSAQTSVGVKGTLMCGKQIYNNAAVKLSYKHGTEGFKTLSETRQSPNGTFSITFESKDSKALKEIVLKIHHSCAATPMYKIVYLLITIFLINCFAIEPPSLNAQGTLMCGEKPLNGAKIQLLFSNKTGNSYELGETKSIQNGTYAITASIDPKALKIQMKIFHNCLDKLMPCKRTANINIPRTFITGAGEKPKWFNTYTMNMELIPSGEVMVCYSDLA</sequence>
<evidence type="ECO:0000256" key="4">
    <source>
        <dbReference type="ARBA" id="ARBA00022729"/>
    </source>
</evidence>
<feature type="signal peptide" evidence="5">
    <location>
        <begin position="1"/>
        <end position="18"/>
    </location>
</feature>
<evidence type="ECO:0000313" key="8">
    <source>
        <dbReference type="Proteomes" id="UP000274756"/>
    </source>
</evidence>
<reference evidence="6 8" key="2">
    <citation type="submission" date="2018-11" db="EMBL/GenBank/DDBJ databases">
        <authorList>
            <consortium name="Pathogen Informatics"/>
        </authorList>
    </citation>
    <scope>NUCLEOTIDE SEQUENCE [LARGE SCALE GENOMIC DNA]</scope>
</reference>
<dbReference type="Pfam" id="PF01060">
    <property type="entry name" value="TTR-52"/>
    <property type="match status" value="2"/>
</dbReference>
<evidence type="ECO:0000256" key="5">
    <source>
        <dbReference type="SAM" id="SignalP"/>
    </source>
</evidence>
<keyword evidence="8" id="KW-1185">Reference proteome</keyword>
<proteinExistence type="inferred from homology"/>
<dbReference type="PANTHER" id="PTHR21700">
    <property type="entry name" value="TRANSTHYRETIN-LIKE FAMILY PROTEIN-RELATED"/>
    <property type="match status" value="1"/>
</dbReference>